<name>A0A498IXM1_MALDO</name>
<organism evidence="2 3">
    <name type="scientific">Malus domestica</name>
    <name type="common">Apple</name>
    <name type="synonym">Pyrus malus</name>
    <dbReference type="NCBI Taxonomy" id="3750"/>
    <lineage>
        <taxon>Eukaryota</taxon>
        <taxon>Viridiplantae</taxon>
        <taxon>Streptophyta</taxon>
        <taxon>Embryophyta</taxon>
        <taxon>Tracheophyta</taxon>
        <taxon>Spermatophyta</taxon>
        <taxon>Magnoliopsida</taxon>
        <taxon>eudicotyledons</taxon>
        <taxon>Gunneridae</taxon>
        <taxon>Pentapetalae</taxon>
        <taxon>rosids</taxon>
        <taxon>fabids</taxon>
        <taxon>Rosales</taxon>
        <taxon>Rosaceae</taxon>
        <taxon>Amygdaloideae</taxon>
        <taxon>Maleae</taxon>
        <taxon>Malus</taxon>
    </lineage>
</organism>
<feature type="domain" description="RNase H type-1" evidence="1">
    <location>
        <begin position="35"/>
        <end position="114"/>
    </location>
</feature>
<dbReference type="InterPro" id="IPR002156">
    <property type="entry name" value="RNaseH_domain"/>
</dbReference>
<comment type="caution">
    <text evidence="2">The sequence shown here is derived from an EMBL/GenBank/DDBJ whole genome shotgun (WGS) entry which is preliminary data.</text>
</comment>
<evidence type="ECO:0000259" key="1">
    <source>
        <dbReference type="Pfam" id="PF13456"/>
    </source>
</evidence>
<dbReference type="AlphaFoldDB" id="A0A498IXM1"/>
<dbReference type="EMBL" id="RDQH01000336">
    <property type="protein sequence ID" value="RXH87067.1"/>
    <property type="molecule type" value="Genomic_DNA"/>
</dbReference>
<keyword evidence="3" id="KW-1185">Reference proteome</keyword>
<protein>
    <recommendedName>
        <fullName evidence="1">RNase H type-1 domain-containing protein</fullName>
    </recommendedName>
</protein>
<gene>
    <name evidence="2" type="ORF">DVH24_028567</name>
</gene>
<dbReference type="GO" id="GO:0004523">
    <property type="term" value="F:RNA-DNA hybrid ribonuclease activity"/>
    <property type="evidence" value="ECO:0007669"/>
    <property type="project" value="InterPro"/>
</dbReference>
<dbReference type="GO" id="GO:0003676">
    <property type="term" value="F:nucleic acid binding"/>
    <property type="evidence" value="ECO:0007669"/>
    <property type="project" value="InterPro"/>
</dbReference>
<proteinExistence type="predicted"/>
<accession>A0A498IXM1</accession>
<dbReference type="Pfam" id="PF13456">
    <property type="entry name" value="RVT_3"/>
    <property type="match status" value="1"/>
</dbReference>
<evidence type="ECO:0000313" key="2">
    <source>
        <dbReference type="EMBL" id="RXH87067.1"/>
    </source>
</evidence>
<dbReference type="Proteomes" id="UP000290289">
    <property type="component" value="Chromosome 10"/>
</dbReference>
<sequence>MTVIKDRLIWHFHERLWQPVLGGRSAFRLYIAHIELLVVCEGLWLPKRMRVQQIMVESDYTHALAAINDQSRDISANGMIVEDVVPVVAVFQLKLFMYVPRSCNRVAHRLAQYAV</sequence>
<reference evidence="2 3" key="1">
    <citation type="submission" date="2018-10" db="EMBL/GenBank/DDBJ databases">
        <title>A high-quality apple genome assembly.</title>
        <authorList>
            <person name="Hu J."/>
        </authorList>
    </citation>
    <scope>NUCLEOTIDE SEQUENCE [LARGE SCALE GENOMIC DNA]</scope>
    <source>
        <strain evidence="3">cv. HFTH1</strain>
        <tissue evidence="2">Young leaf</tissue>
    </source>
</reference>
<evidence type="ECO:0000313" key="3">
    <source>
        <dbReference type="Proteomes" id="UP000290289"/>
    </source>
</evidence>